<evidence type="ECO:0000313" key="1">
    <source>
        <dbReference type="EMBL" id="KAF7510956.1"/>
    </source>
</evidence>
<comment type="caution">
    <text evidence="1">The sequence shown here is derived from an EMBL/GenBank/DDBJ whole genome shotgun (WGS) entry which is preliminary data.</text>
</comment>
<keyword evidence="2" id="KW-1185">Reference proteome</keyword>
<proteinExistence type="predicted"/>
<protein>
    <submittedName>
        <fullName evidence="1">Uncharacterized protein</fullName>
    </submittedName>
</protein>
<dbReference type="EMBL" id="JAACFV010000024">
    <property type="protein sequence ID" value="KAF7510956.1"/>
    <property type="molecule type" value="Genomic_DNA"/>
</dbReference>
<sequence length="105" mass="11676">MGIVFAVFLKTDHKLQKFGLHLDSKSDPYWARATIAPPQGQISSKQVQIEADSEHVDAAVQLLRANPSLSLRKAATISLARVMPSILLHKTESNLQQFFIKSVSY</sequence>
<evidence type="ECO:0000313" key="2">
    <source>
        <dbReference type="Proteomes" id="UP000606974"/>
    </source>
</evidence>
<dbReference type="AlphaFoldDB" id="A0A8H7E8Q0"/>
<accession>A0A8H7E8Q0</accession>
<reference evidence="1" key="1">
    <citation type="submission" date="2020-02" db="EMBL/GenBank/DDBJ databases">
        <authorList>
            <person name="Palmer J.M."/>
        </authorList>
    </citation>
    <scope>NUCLEOTIDE SEQUENCE</scope>
    <source>
        <strain evidence="1">EPUS1.4</strain>
        <tissue evidence="1">Thallus</tissue>
    </source>
</reference>
<gene>
    <name evidence="1" type="ORF">GJ744_005502</name>
</gene>
<organism evidence="1 2">
    <name type="scientific">Endocarpon pusillum</name>
    <dbReference type="NCBI Taxonomy" id="364733"/>
    <lineage>
        <taxon>Eukaryota</taxon>
        <taxon>Fungi</taxon>
        <taxon>Dikarya</taxon>
        <taxon>Ascomycota</taxon>
        <taxon>Pezizomycotina</taxon>
        <taxon>Eurotiomycetes</taxon>
        <taxon>Chaetothyriomycetidae</taxon>
        <taxon>Verrucariales</taxon>
        <taxon>Verrucariaceae</taxon>
        <taxon>Endocarpon</taxon>
    </lineage>
</organism>
<dbReference type="Proteomes" id="UP000606974">
    <property type="component" value="Unassembled WGS sequence"/>
</dbReference>
<name>A0A8H7E8Q0_9EURO</name>